<proteinExistence type="predicted"/>
<evidence type="ECO:0000313" key="3">
    <source>
        <dbReference type="EMBL" id="RGV16249.1"/>
    </source>
</evidence>
<dbReference type="EMBL" id="QRYV01000013">
    <property type="protein sequence ID" value="RGV16249.1"/>
    <property type="molecule type" value="Genomic_DNA"/>
</dbReference>
<dbReference type="Proteomes" id="UP000327007">
    <property type="component" value="Unassembled WGS sequence"/>
</dbReference>
<reference evidence="2" key="5">
    <citation type="submission" date="2019-09" db="EMBL/GenBank/DDBJ databases">
        <authorList>
            <person name="Ross B.D."/>
            <person name="Verster A.J."/>
            <person name="Radey M.C."/>
            <person name="Schmidtke D.T."/>
            <person name="Pope C.E."/>
            <person name="Hoffman L.R."/>
            <person name="Hajjar A.M."/>
            <person name="Peterson S.B."/>
            <person name="Borenstein E."/>
            <person name="Mougous J.D."/>
        </authorList>
    </citation>
    <scope>NUCLEOTIDE SEQUENCE</scope>
    <source>
        <strain evidence="2">H204</strain>
    </source>
</reference>
<reference evidence="9" key="2">
    <citation type="journal article" date="2018" name="J. Anim. Genet.">
        <title>Acquired interbacterial defense systems protect against interspecies antagonism in the human gut microbiome.</title>
        <authorList>
            <person name="Ross B.D."/>
            <person name="Verster A.J."/>
            <person name="Radey M.C."/>
            <person name="Schmidtke D.T."/>
            <person name="Pope C.E."/>
            <person name="Hoffman L.R."/>
            <person name="Hajjar A."/>
            <person name="Peterson S.B."/>
            <person name="Borenstein E."/>
            <person name="Mougous J."/>
        </authorList>
    </citation>
    <scope>NUCLEOTIDE SEQUENCE [LARGE SCALE GENOMIC DNA]</scope>
    <source>
        <strain evidence="9">H204</strain>
    </source>
</reference>
<feature type="signal peptide" evidence="1">
    <location>
        <begin position="1"/>
        <end position="19"/>
    </location>
</feature>
<gene>
    <name evidence="3" type="ORF">DWW25_07060</name>
    <name evidence="2" type="ORF">F6S82_04465</name>
    <name evidence="4" type="ORF">SAMN04487924_1428</name>
    <name evidence="5" type="ORF">SAMN05216250_1498</name>
</gene>
<evidence type="ECO:0000313" key="8">
    <source>
        <dbReference type="Proteomes" id="UP000283369"/>
    </source>
</evidence>
<evidence type="ECO:0000313" key="9">
    <source>
        <dbReference type="Proteomes" id="UP000327007"/>
    </source>
</evidence>
<dbReference type="AlphaFoldDB" id="A0A1H4H2Y1"/>
<evidence type="ECO:0000313" key="7">
    <source>
        <dbReference type="Proteomes" id="UP000183766"/>
    </source>
</evidence>
<dbReference type="EMBL" id="FOUM01000049">
    <property type="protein sequence ID" value="SFN84106.1"/>
    <property type="molecule type" value="Genomic_DNA"/>
</dbReference>
<evidence type="ECO:0000313" key="4">
    <source>
        <dbReference type="EMBL" id="SEB16165.1"/>
    </source>
</evidence>
<accession>A0A1H4H2Y1</accession>
<reference evidence="3 8" key="3">
    <citation type="submission" date="2018-08" db="EMBL/GenBank/DDBJ databases">
        <title>A genome reference for cultivated species of the human gut microbiota.</title>
        <authorList>
            <person name="Zou Y."/>
            <person name="Xue W."/>
            <person name="Luo G."/>
        </authorList>
    </citation>
    <scope>NUCLEOTIDE SEQUENCE [LARGE SCALE GENOMIC DNA]</scope>
    <source>
        <strain evidence="3 8">AF14-7</strain>
    </source>
</reference>
<evidence type="ECO:0000313" key="5">
    <source>
        <dbReference type="EMBL" id="SFN84106.1"/>
    </source>
</evidence>
<dbReference type="RefSeq" id="WP_074708729.1">
    <property type="nucleotide sequence ID" value="NZ_BAABZH010000001.1"/>
</dbReference>
<dbReference type="EMBL" id="VYQC01000002">
    <property type="protein sequence ID" value="KAA9049730.1"/>
    <property type="molecule type" value="Genomic_DNA"/>
</dbReference>
<dbReference type="Proteomes" id="UP000283369">
    <property type="component" value="Unassembled WGS sequence"/>
</dbReference>
<evidence type="ECO:0000256" key="1">
    <source>
        <dbReference type="SAM" id="SignalP"/>
    </source>
</evidence>
<dbReference type="Proteomes" id="UP000183040">
    <property type="component" value="Unassembled WGS sequence"/>
</dbReference>
<evidence type="ECO:0008006" key="10">
    <source>
        <dbReference type="Google" id="ProtNLM"/>
    </source>
</evidence>
<organism evidence="4 6">
    <name type="scientific">Bacteroides xylanisolvens</name>
    <dbReference type="NCBI Taxonomy" id="371601"/>
    <lineage>
        <taxon>Bacteria</taxon>
        <taxon>Pseudomonadati</taxon>
        <taxon>Bacteroidota</taxon>
        <taxon>Bacteroidia</taxon>
        <taxon>Bacteroidales</taxon>
        <taxon>Bacteroidaceae</taxon>
        <taxon>Bacteroides</taxon>
    </lineage>
</organism>
<evidence type="ECO:0000313" key="6">
    <source>
        <dbReference type="Proteomes" id="UP000183040"/>
    </source>
</evidence>
<protein>
    <recommendedName>
        <fullName evidence="10">DUF4906 domain-containing protein</fullName>
    </recommendedName>
</protein>
<dbReference type="EMBL" id="FNRP01000042">
    <property type="protein sequence ID" value="SEB16165.1"/>
    <property type="molecule type" value="Genomic_DNA"/>
</dbReference>
<reference evidence="2" key="4">
    <citation type="journal article" date="2019" name="bioRxiv">
        <title>Acquired interbacterial defense systems protect against interspecies antagonism in the human gut microbiome.</title>
        <authorList>
            <person name="Ross B.D."/>
            <person name="Verster A.J."/>
            <person name="Radey M.C."/>
            <person name="Schmidtke D.T."/>
            <person name="Pope C.E."/>
            <person name="Hoffman L.R."/>
            <person name="Hajjar A.M."/>
            <person name="Peterson S.B."/>
            <person name="Borenstein E."/>
            <person name="Mougous J.D."/>
        </authorList>
    </citation>
    <scope>NUCLEOTIDE SEQUENCE</scope>
    <source>
        <strain evidence="2">H204</strain>
    </source>
</reference>
<keyword evidence="1" id="KW-0732">Signal</keyword>
<evidence type="ECO:0000313" key="2">
    <source>
        <dbReference type="EMBL" id="KAA9049730.1"/>
    </source>
</evidence>
<feature type="chain" id="PRO_5010471880" description="DUF4906 domain-containing protein" evidence="1">
    <location>
        <begin position="20"/>
        <end position="513"/>
    </location>
</feature>
<sequence length="513" mass="55983">MIRKLYTILLIGLCLNLVACGDDNENIDPNASAPVIKFPMEQLDVDLNKVDNLPVVAVIKSQAGLQSVTMKIQTVEGTVEYKTVTDFFNPNSYSLSENLEYNANYQAFIIEATDKLDHIITGTLPISVTDVVERPVITFDPEEIIYDEMDENPTIPRTTFKITSEAGLKTVEMYLVSASGQESKGIINLSGEKEYTFDEMIDYKEGDRGFKVKAEDTYGYITISTLPVTYKTIPGPSLTLTESTIFAGTDAKKGVPVQIESVRGVHEVVIYRIENGSEVEALRETKNGEHTLNYAPEIDFTEATSKLKVVVSDGREGKEAIGYMKAYVNMDVATLNVGSQPLANNAHVKYPDAFGMVSLNDLKTYSVDYAIANEVNAKNVDFKFYCFGASGSPRLYSMDNTGKDGEFSGSTGKLSAIKVKNLTRFAILSNFDYENATVASISSEILSSSIAQSLLDPIAVGNVIAFRTGGSSAAGGGRIGVMKVINITEPKELVSNNATARVMTVEIKFPKKK</sequence>
<reference evidence="6 7" key="1">
    <citation type="submission" date="2016-10" db="EMBL/GenBank/DDBJ databases">
        <authorList>
            <person name="de Groot N.N."/>
        </authorList>
    </citation>
    <scope>NUCLEOTIDE SEQUENCE [LARGE SCALE GENOMIC DNA]</scope>
    <source>
        <strain evidence="5 7">NLAE-zl-C202</strain>
        <strain evidence="4 6">NLAE-zl-G339</strain>
    </source>
</reference>
<name>A0A1H4H2Y1_9BACE</name>
<dbReference type="Proteomes" id="UP000183766">
    <property type="component" value="Unassembled WGS sequence"/>
</dbReference>